<organism evidence="6 7">
    <name type="scientific">Pararhodospirillum oryzae</name>
    <dbReference type="NCBI Taxonomy" id="478448"/>
    <lineage>
        <taxon>Bacteria</taxon>
        <taxon>Pseudomonadati</taxon>
        <taxon>Pseudomonadota</taxon>
        <taxon>Alphaproteobacteria</taxon>
        <taxon>Rhodospirillales</taxon>
        <taxon>Rhodospirillaceae</taxon>
        <taxon>Pararhodospirillum</taxon>
    </lineage>
</organism>
<accession>A0A512H6J9</accession>
<dbReference type="GO" id="GO:0003700">
    <property type="term" value="F:DNA-binding transcription factor activity"/>
    <property type="evidence" value="ECO:0007669"/>
    <property type="project" value="InterPro"/>
</dbReference>
<dbReference type="Gene3D" id="1.10.10.10">
    <property type="entry name" value="Winged helix-like DNA-binding domain superfamily/Winged helix DNA-binding domain"/>
    <property type="match status" value="1"/>
</dbReference>
<keyword evidence="4" id="KW-0804">Transcription</keyword>
<dbReference type="Pfam" id="PF03466">
    <property type="entry name" value="LysR_substrate"/>
    <property type="match status" value="1"/>
</dbReference>
<feature type="domain" description="HTH lysR-type" evidence="5">
    <location>
        <begin position="1"/>
        <end position="58"/>
    </location>
</feature>
<comment type="caution">
    <text evidence="6">The sequence shown here is derived from an EMBL/GenBank/DDBJ whole genome shotgun (WGS) entry which is preliminary data.</text>
</comment>
<dbReference type="RefSeq" id="WP_147163088.1">
    <property type="nucleotide sequence ID" value="NZ_BJZO01000024.1"/>
</dbReference>
<dbReference type="Pfam" id="PF00126">
    <property type="entry name" value="HTH_1"/>
    <property type="match status" value="1"/>
</dbReference>
<dbReference type="SUPFAM" id="SSF53850">
    <property type="entry name" value="Periplasmic binding protein-like II"/>
    <property type="match status" value="1"/>
</dbReference>
<sequence>MTLDQLRVFVAVAERQHVTRAAQALGIAQSAASQALAALEARHGTALFHRVGRGVELSEAGRVFLGEARAVLAQVEAADRLLRDLGGAARGSLIVKASQTIASYWLPRHLVALRRACPELEILVGIGNTAEVARAIDQGEADLGFIEGDIDSGSLVALPVARDQLVIVTHPEDPWIGSPPPGLQALGDHPWVLREAGSGTRSVFEHALIAAGGRLEDLPVALVLPSNEAVRAAVEAGLGATALSASVAAPSLEAGLLRVVPLSLPDRAFRVIHHARRPPSRAATTLLDLIRTRRVATK</sequence>
<dbReference type="FunFam" id="1.10.10.10:FF:000001">
    <property type="entry name" value="LysR family transcriptional regulator"/>
    <property type="match status" value="1"/>
</dbReference>
<dbReference type="Gene3D" id="3.40.190.290">
    <property type="match status" value="1"/>
</dbReference>
<dbReference type="PANTHER" id="PTHR30126">
    <property type="entry name" value="HTH-TYPE TRANSCRIPTIONAL REGULATOR"/>
    <property type="match status" value="1"/>
</dbReference>
<dbReference type="CDD" id="cd08420">
    <property type="entry name" value="PBP2_CysL_like"/>
    <property type="match status" value="1"/>
</dbReference>
<dbReference type="InterPro" id="IPR005119">
    <property type="entry name" value="LysR_subst-bd"/>
</dbReference>
<dbReference type="GO" id="GO:0000976">
    <property type="term" value="F:transcription cis-regulatory region binding"/>
    <property type="evidence" value="ECO:0007669"/>
    <property type="project" value="TreeGrafter"/>
</dbReference>
<evidence type="ECO:0000259" key="5">
    <source>
        <dbReference type="PROSITE" id="PS50931"/>
    </source>
</evidence>
<evidence type="ECO:0000256" key="3">
    <source>
        <dbReference type="ARBA" id="ARBA00023125"/>
    </source>
</evidence>
<dbReference type="PANTHER" id="PTHR30126:SF39">
    <property type="entry name" value="HTH-TYPE TRANSCRIPTIONAL REGULATOR CYSL"/>
    <property type="match status" value="1"/>
</dbReference>
<dbReference type="OrthoDB" id="9808620at2"/>
<evidence type="ECO:0000313" key="6">
    <source>
        <dbReference type="EMBL" id="GEO81048.1"/>
    </source>
</evidence>
<evidence type="ECO:0000256" key="4">
    <source>
        <dbReference type="ARBA" id="ARBA00023163"/>
    </source>
</evidence>
<dbReference type="InterPro" id="IPR000847">
    <property type="entry name" value="LysR_HTH_N"/>
</dbReference>
<keyword evidence="3" id="KW-0238">DNA-binding</keyword>
<name>A0A512H6J9_9PROT</name>
<dbReference type="Proteomes" id="UP000321567">
    <property type="component" value="Unassembled WGS sequence"/>
</dbReference>
<dbReference type="InterPro" id="IPR036390">
    <property type="entry name" value="WH_DNA-bd_sf"/>
</dbReference>
<dbReference type="SUPFAM" id="SSF46785">
    <property type="entry name" value="Winged helix' DNA-binding domain"/>
    <property type="match status" value="1"/>
</dbReference>
<evidence type="ECO:0000313" key="7">
    <source>
        <dbReference type="Proteomes" id="UP000321567"/>
    </source>
</evidence>
<proteinExistence type="inferred from homology"/>
<comment type="similarity">
    <text evidence="1">Belongs to the LysR transcriptional regulatory family.</text>
</comment>
<protein>
    <submittedName>
        <fullName evidence="6">LysR family transcriptional regulator</fullName>
    </submittedName>
</protein>
<gene>
    <name evidence="6" type="ORF">ROR02_11790</name>
</gene>
<reference evidence="6 7" key="1">
    <citation type="submission" date="2019-07" db="EMBL/GenBank/DDBJ databases">
        <title>Whole genome shotgun sequence of Rhodospirillum oryzae NBRC 107573.</title>
        <authorList>
            <person name="Hosoyama A."/>
            <person name="Uohara A."/>
            <person name="Ohji S."/>
            <person name="Ichikawa N."/>
        </authorList>
    </citation>
    <scope>NUCLEOTIDE SEQUENCE [LARGE SCALE GENOMIC DNA]</scope>
    <source>
        <strain evidence="6 7">NBRC 107573</strain>
    </source>
</reference>
<dbReference type="PROSITE" id="PS50931">
    <property type="entry name" value="HTH_LYSR"/>
    <property type="match status" value="1"/>
</dbReference>
<keyword evidence="7" id="KW-1185">Reference proteome</keyword>
<evidence type="ECO:0000256" key="1">
    <source>
        <dbReference type="ARBA" id="ARBA00009437"/>
    </source>
</evidence>
<dbReference type="EMBL" id="BJZO01000024">
    <property type="protein sequence ID" value="GEO81048.1"/>
    <property type="molecule type" value="Genomic_DNA"/>
</dbReference>
<dbReference type="InterPro" id="IPR036388">
    <property type="entry name" value="WH-like_DNA-bd_sf"/>
</dbReference>
<keyword evidence="2" id="KW-0805">Transcription regulation</keyword>
<dbReference type="PRINTS" id="PR00039">
    <property type="entry name" value="HTHLYSR"/>
</dbReference>
<evidence type="ECO:0000256" key="2">
    <source>
        <dbReference type="ARBA" id="ARBA00023015"/>
    </source>
</evidence>
<dbReference type="AlphaFoldDB" id="A0A512H6J9"/>